<gene>
    <name evidence="11" type="primary">gmk</name>
    <name evidence="19" type="ORF">CIK59_01580</name>
    <name evidence="18" type="ORF">CIK62_12335</name>
    <name evidence="17" type="ORF">CIK64_06370</name>
    <name evidence="16" type="ORF">CIK65_06745</name>
    <name evidence="15" type="ORF">CIK79_18740</name>
    <name evidence="13" type="ORF">CXR23_11555</name>
    <name evidence="14" type="ORF">CXR27_11120</name>
    <name evidence="20" type="ORF">EB834_04690</name>
</gene>
<dbReference type="Gene3D" id="3.40.50.300">
    <property type="entry name" value="P-loop containing nucleotide triphosphate hydrolases"/>
    <property type="match status" value="1"/>
</dbReference>
<dbReference type="Proteomes" id="UP000283000">
    <property type="component" value="Chromosome"/>
</dbReference>
<dbReference type="GO" id="GO:0005829">
    <property type="term" value="C:cytosol"/>
    <property type="evidence" value="ECO:0007669"/>
    <property type="project" value="TreeGrafter"/>
</dbReference>
<dbReference type="Proteomes" id="UP000218377">
    <property type="component" value="Unassembled WGS sequence"/>
</dbReference>
<dbReference type="Proteomes" id="UP000297736">
    <property type="component" value="Unassembled WGS sequence"/>
</dbReference>
<evidence type="ECO:0000256" key="5">
    <source>
        <dbReference type="ARBA" id="ARBA00022679"/>
    </source>
</evidence>
<name>A0A2A3YW95_BREAU</name>
<dbReference type="SMART" id="SM00072">
    <property type="entry name" value="GuKc"/>
    <property type="match status" value="1"/>
</dbReference>
<evidence type="ECO:0000256" key="11">
    <source>
        <dbReference type="HAMAP-Rule" id="MF_00328"/>
    </source>
</evidence>
<dbReference type="EMBL" id="NRGP01000009">
    <property type="protein sequence ID" value="PCC47124.1"/>
    <property type="molecule type" value="Genomic_DNA"/>
</dbReference>
<dbReference type="Pfam" id="PF00625">
    <property type="entry name" value="Guanylate_kin"/>
    <property type="match status" value="1"/>
</dbReference>
<evidence type="ECO:0000256" key="6">
    <source>
        <dbReference type="ARBA" id="ARBA00022741"/>
    </source>
</evidence>
<dbReference type="Proteomes" id="UP000282731">
    <property type="component" value="Chromosome"/>
</dbReference>
<accession>A0A2A3YW95</accession>
<comment type="function">
    <text evidence="1 11">Essential for recycling GMP and indirectly, cGMP.</text>
</comment>
<dbReference type="OrthoDB" id="9808150at2"/>
<dbReference type="Proteomes" id="UP000217564">
    <property type="component" value="Unassembled WGS sequence"/>
</dbReference>
<evidence type="ECO:0000313" key="21">
    <source>
        <dbReference type="Proteomes" id="UP000217564"/>
    </source>
</evidence>
<evidence type="ECO:0000313" key="27">
    <source>
        <dbReference type="Proteomes" id="UP000283000"/>
    </source>
</evidence>
<evidence type="ECO:0000313" key="24">
    <source>
        <dbReference type="Proteomes" id="UP000218377"/>
    </source>
</evidence>
<comment type="catalytic activity">
    <reaction evidence="10 11">
        <text>GMP + ATP = GDP + ADP</text>
        <dbReference type="Rhea" id="RHEA:20780"/>
        <dbReference type="ChEBI" id="CHEBI:30616"/>
        <dbReference type="ChEBI" id="CHEBI:58115"/>
        <dbReference type="ChEBI" id="CHEBI:58189"/>
        <dbReference type="ChEBI" id="CHEBI:456216"/>
        <dbReference type="EC" id="2.7.4.8"/>
    </reaction>
</comment>
<dbReference type="PROSITE" id="PS50052">
    <property type="entry name" value="GUANYLATE_KINASE_2"/>
    <property type="match status" value="1"/>
</dbReference>
<dbReference type="EMBL" id="NRHA01000003">
    <property type="protein sequence ID" value="PCC55487.1"/>
    <property type="molecule type" value="Genomic_DNA"/>
</dbReference>
<organism evidence="16 25">
    <name type="scientific">Brevibacterium aurantiacum</name>
    <dbReference type="NCBI Taxonomy" id="273384"/>
    <lineage>
        <taxon>Bacteria</taxon>
        <taxon>Bacillati</taxon>
        <taxon>Actinomycetota</taxon>
        <taxon>Actinomycetes</taxon>
        <taxon>Micrococcales</taxon>
        <taxon>Brevibacteriaceae</taxon>
        <taxon>Brevibacterium</taxon>
    </lineage>
</organism>
<dbReference type="HAMAP" id="MF_00328">
    <property type="entry name" value="Guanylate_kinase"/>
    <property type="match status" value="1"/>
</dbReference>
<dbReference type="GO" id="GO:0004385">
    <property type="term" value="F:GMP kinase activity"/>
    <property type="evidence" value="ECO:0007669"/>
    <property type="project" value="UniProtKB-UniRule"/>
</dbReference>
<dbReference type="EMBL" id="NRGQ01000006">
    <property type="protein sequence ID" value="PCC43547.1"/>
    <property type="molecule type" value="Genomic_DNA"/>
</dbReference>
<evidence type="ECO:0000313" key="14">
    <source>
        <dbReference type="EMBL" id="AZT97489.1"/>
    </source>
</evidence>
<evidence type="ECO:0000313" key="25">
    <source>
        <dbReference type="Proteomes" id="UP000218620"/>
    </source>
</evidence>
<evidence type="ECO:0000313" key="16">
    <source>
        <dbReference type="EMBL" id="PCC43547.1"/>
    </source>
</evidence>
<dbReference type="Proteomes" id="UP000218620">
    <property type="component" value="Unassembled WGS sequence"/>
</dbReference>
<evidence type="ECO:0000313" key="17">
    <source>
        <dbReference type="EMBL" id="PCC47124.1"/>
    </source>
</evidence>
<dbReference type="PROSITE" id="PS00856">
    <property type="entry name" value="GUANYLATE_KINASE_1"/>
    <property type="match status" value="1"/>
</dbReference>
<sequence length="202" mass="22392">MPCWRNTPECVNNRSVNNRLTVLAGPTAVGKGTISAYIRDHHPEVWFSVSATTRPRRPGEVDGVHYHFISDDEFDSLIAAGELLEYAVVHGRHRYGTPSAQVQEKLAQGIPALLEIDLQGARQVKDKMPEALFVFLAPPSWDELVSRLTGRGTESEAEQERRLTTAKQELAAESEFNVTIVNDHVRTAAEELISLMGISTTD</sequence>
<dbReference type="PANTHER" id="PTHR23117:SF13">
    <property type="entry name" value="GUANYLATE KINASE"/>
    <property type="match status" value="1"/>
</dbReference>
<evidence type="ECO:0000313" key="22">
    <source>
        <dbReference type="Proteomes" id="UP000217720"/>
    </source>
</evidence>
<dbReference type="AlphaFoldDB" id="A0A2A3YW95"/>
<evidence type="ECO:0000313" key="26">
    <source>
        <dbReference type="Proteomes" id="UP000282731"/>
    </source>
</evidence>
<keyword evidence="7 11" id="KW-0418">Kinase</keyword>
<evidence type="ECO:0000256" key="8">
    <source>
        <dbReference type="ARBA" id="ARBA00022840"/>
    </source>
</evidence>
<dbReference type="GO" id="GO:0005524">
    <property type="term" value="F:ATP binding"/>
    <property type="evidence" value="ECO:0007669"/>
    <property type="project" value="UniProtKB-UniRule"/>
</dbReference>
<dbReference type="NCBIfam" id="TIGR03263">
    <property type="entry name" value="guanyl_kin"/>
    <property type="match status" value="1"/>
</dbReference>
<evidence type="ECO:0000256" key="3">
    <source>
        <dbReference type="ARBA" id="ARBA00012961"/>
    </source>
</evidence>
<keyword evidence="5 11" id="KW-0808">Transferase</keyword>
<dbReference type="FunFam" id="3.30.63.10:FF:000002">
    <property type="entry name" value="Guanylate kinase 1"/>
    <property type="match status" value="1"/>
</dbReference>
<evidence type="ECO:0000313" key="18">
    <source>
        <dbReference type="EMBL" id="PCC49642.1"/>
    </source>
</evidence>
<evidence type="ECO:0000256" key="2">
    <source>
        <dbReference type="ARBA" id="ARBA00005790"/>
    </source>
</evidence>
<feature type="domain" description="Guanylate kinase-like" evidence="12">
    <location>
        <begin position="18"/>
        <end position="197"/>
    </location>
</feature>
<evidence type="ECO:0000256" key="4">
    <source>
        <dbReference type="ARBA" id="ARBA00016296"/>
    </source>
</evidence>
<dbReference type="InterPro" id="IPR008145">
    <property type="entry name" value="GK/Ca_channel_bsu"/>
</dbReference>
<protein>
    <recommendedName>
        <fullName evidence="4 11">Guanylate kinase</fullName>
        <ecNumber evidence="3 11">2.7.4.8</ecNumber>
    </recommendedName>
    <alternativeName>
        <fullName evidence="9 11">GMP kinase</fullName>
    </alternativeName>
</protein>
<dbReference type="EMBL" id="NRGO01000014">
    <property type="protein sequence ID" value="PCC49642.1"/>
    <property type="molecule type" value="Genomic_DNA"/>
</dbReference>
<evidence type="ECO:0000259" key="12">
    <source>
        <dbReference type="PROSITE" id="PS50052"/>
    </source>
</evidence>
<evidence type="ECO:0000313" key="28">
    <source>
        <dbReference type="Proteomes" id="UP000297736"/>
    </source>
</evidence>
<evidence type="ECO:0000313" key="20">
    <source>
        <dbReference type="EMBL" id="TGD39906.1"/>
    </source>
</evidence>
<evidence type="ECO:0000313" key="13">
    <source>
        <dbReference type="EMBL" id="AZT93701.1"/>
    </source>
</evidence>
<evidence type="ECO:0000256" key="9">
    <source>
        <dbReference type="ARBA" id="ARBA00030128"/>
    </source>
</evidence>
<dbReference type="Proteomes" id="UP000217720">
    <property type="component" value="Unassembled WGS sequence"/>
</dbReference>
<accession>A0A368M6S7</accession>
<dbReference type="PANTHER" id="PTHR23117">
    <property type="entry name" value="GUANYLATE KINASE-RELATED"/>
    <property type="match status" value="1"/>
</dbReference>
<dbReference type="EMBL" id="CP025330">
    <property type="protein sequence ID" value="AZT93701.1"/>
    <property type="molecule type" value="Genomic_DNA"/>
</dbReference>
<dbReference type="EC" id="2.7.4.8" evidence="3 11"/>
<evidence type="ECO:0000256" key="1">
    <source>
        <dbReference type="ARBA" id="ARBA00003531"/>
    </source>
</evidence>
<dbReference type="Proteomes" id="UP000217881">
    <property type="component" value="Unassembled WGS sequence"/>
</dbReference>
<dbReference type="InterPro" id="IPR008144">
    <property type="entry name" value="Guanylate_kin-like_dom"/>
</dbReference>
<dbReference type="Gene3D" id="3.30.63.10">
    <property type="entry name" value="Guanylate Kinase phosphate binding domain"/>
    <property type="match status" value="1"/>
</dbReference>
<proteinExistence type="inferred from homology"/>
<evidence type="ECO:0000313" key="19">
    <source>
        <dbReference type="EMBL" id="PCC55487.1"/>
    </source>
</evidence>
<keyword evidence="6 11" id="KW-0547">Nucleotide-binding</keyword>
<dbReference type="InterPro" id="IPR020590">
    <property type="entry name" value="Guanylate_kinase_CS"/>
</dbReference>
<comment type="similarity">
    <text evidence="2 11">Belongs to the guanylate kinase family.</text>
</comment>
<reference evidence="26 27" key="4">
    <citation type="submission" date="2019-01" db="EMBL/GenBank/DDBJ databases">
        <title>Comparative genomic analysis of Brevibacterium aurantiacum sheds light on its evolution and its adaptation to smear-ripened cheeses.</title>
        <authorList>
            <person name="Moineau S."/>
        </authorList>
    </citation>
    <scope>NUCLEOTIDE SEQUENCE [LARGE SCALE GENOMIC DNA]</scope>
    <source>
        <strain evidence="13 27">SMQ-1417</strain>
        <strain evidence="14 26">SMQ-1420</strain>
    </source>
</reference>
<dbReference type="EMBL" id="CP025334">
    <property type="protein sequence ID" value="AZT97489.1"/>
    <property type="molecule type" value="Genomic_DNA"/>
</dbReference>
<evidence type="ECO:0000256" key="7">
    <source>
        <dbReference type="ARBA" id="ARBA00022777"/>
    </source>
</evidence>
<keyword evidence="11" id="KW-0963">Cytoplasm</keyword>
<dbReference type="EMBL" id="RHFF01000003">
    <property type="protein sequence ID" value="TGD39906.1"/>
    <property type="molecule type" value="Genomic_DNA"/>
</dbReference>
<evidence type="ECO:0000313" key="23">
    <source>
        <dbReference type="Proteomes" id="UP000217881"/>
    </source>
</evidence>
<dbReference type="InterPro" id="IPR027417">
    <property type="entry name" value="P-loop_NTPase"/>
</dbReference>
<reference evidence="21 22" key="1">
    <citation type="journal article" date="2017" name="Elife">
        <title>Extensive horizontal gene transfer in cheese-associated bacteria.</title>
        <authorList>
            <person name="Bonham K.S."/>
            <person name="Wolfe B.E."/>
            <person name="Dutton R.J."/>
        </authorList>
    </citation>
    <scope>NUCLEOTIDE SEQUENCE [LARGE SCALE GENOMIC DNA]</scope>
    <source>
        <strain evidence="19 23">738_8</strain>
        <strain evidence="18 22">900_6</strain>
        <strain evidence="17 21">947_7</strain>
        <strain evidence="16 25">962_8</strain>
        <strain evidence="15 24">JB5</strain>
    </source>
</reference>
<reference evidence="20 28" key="3">
    <citation type="submission" date="2018-10" db="EMBL/GenBank/DDBJ databases">
        <title>Brevibacterium genomes from Austrain hard cheese rinds.</title>
        <authorList>
            <person name="Anast J.M."/>
            <person name="Dzieciol M."/>
            <person name="Schultz D.L."/>
            <person name="Mann E."/>
            <person name="Wagner M."/>
            <person name="Schmitz-Esser S."/>
        </authorList>
    </citation>
    <scope>NUCLEOTIDE SEQUENCE [LARGE SCALE GENOMIC DNA]</scope>
    <source>
        <strain evidence="20 28">L261</strain>
    </source>
</reference>
<keyword evidence="8 11" id="KW-0067">ATP-binding</keyword>
<feature type="binding site" evidence="11">
    <location>
        <begin position="25"/>
        <end position="32"/>
    </location>
    <ligand>
        <name>ATP</name>
        <dbReference type="ChEBI" id="CHEBI:30616"/>
    </ligand>
</feature>
<dbReference type="InterPro" id="IPR017665">
    <property type="entry name" value="Guanylate_kinase"/>
</dbReference>
<dbReference type="CDD" id="cd00071">
    <property type="entry name" value="GMPK"/>
    <property type="match status" value="1"/>
</dbReference>
<dbReference type="SUPFAM" id="SSF52540">
    <property type="entry name" value="P-loop containing nucleoside triphosphate hydrolases"/>
    <property type="match status" value="1"/>
</dbReference>
<comment type="subcellular location">
    <subcellularLocation>
        <location evidence="11">Cytoplasm</location>
    </subcellularLocation>
</comment>
<evidence type="ECO:0000256" key="10">
    <source>
        <dbReference type="ARBA" id="ARBA00048594"/>
    </source>
</evidence>
<evidence type="ECO:0000313" key="15">
    <source>
        <dbReference type="EMBL" id="PCC20151.1"/>
    </source>
</evidence>
<dbReference type="EMBL" id="NRGX01000001">
    <property type="protein sequence ID" value="PCC20151.1"/>
    <property type="molecule type" value="Genomic_DNA"/>
</dbReference>
<reference evidence="26 27" key="2">
    <citation type="submission" date="2017-12" db="EMBL/GenBank/DDBJ databases">
        <authorList>
            <person name="Levesque S."/>
        </authorList>
    </citation>
    <scope>NUCLEOTIDE SEQUENCE [LARGE SCALE GENOMIC DNA]</scope>
    <source>
        <strain evidence="13 27">SMQ-1417</strain>
        <strain evidence="14 26">SMQ-1420</strain>
    </source>
</reference>